<proteinExistence type="predicted"/>
<reference evidence="1 2" key="1">
    <citation type="submission" date="2011-01" db="EMBL/GenBank/DDBJ databases">
        <title>Whole genome sequence of Amphibacillus xylinus NBRC 15112.</title>
        <authorList>
            <person name="Nakazawa H."/>
            <person name="Katano Y."/>
            <person name="Nakamura S."/>
            <person name="Sasagawa M."/>
            <person name="Fukada J."/>
            <person name="Arai T."/>
            <person name="Sasakura N."/>
            <person name="Mochizuki D."/>
            <person name="Hosoyama A."/>
            <person name="Harada K."/>
            <person name="Horikawa H."/>
            <person name="Kato Y."/>
            <person name="Harada T."/>
            <person name="Sasaki K."/>
            <person name="Sekiguchi M."/>
            <person name="Hodoyama M."/>
            <person name="Nishiko R."/>
            <person name="Narita H."/>
            <person name="Hanamaki A."/>
            <person name="Hata C."/>
            <person name="Konno Y."/>
            <person name="Niimura Y."/>
            <person name="Yamazaki S."/>
            <person name="Fujita N."/>
        </authorList>
    </citation>
    <scope>NUCLEOTIDE SEQUENCE [LARGE SCALE GENOMIC DNA]</scope>
    <source>
        <strain evidence="2">ATCC 51415 / DSM 6626 / JCM 7361 / LMG 17667 / NBRC 15112 / Ep01</strain>
    </source>
</reference>
<sequence>MGQLIKLENYISRYQNDVYHYPGHFIRLKQENWKSLLDLWQQRQEELKLESTIEEKSSSSIFKRLNDLLKKDQTSEIDYEQDSIPETEEQLKRFFLDSIFKFQLNWASTTLTQMSFLDHNYHHDLRLKYFMQRFPDTYLFMYRPVFKLKNAAVDADIIMITPIDVQVINVVEMSSDHTIIAGDDRSWFSEHNRVKAKFLSPMLSLKRTDKIIRSIFDFYGIEMPIKKVVLSRTNQIKFDLEPFQTQYIDRDQHESWLMRQRQLSSPLKHQQLKVAEVLLKHSDTVSVYRPEWDRNEGKE</sequence>
<dbReference type="HOGENOM" id="CLU_873697_0_0_9"/>
<dbReference type="KEGG" id="axl:AXY_08860"/>
<evidence type="ECO:0000313" key="2">
    <source>
        <dbReference type="Proteomes" id="UP000006294"/>
    </source>
</evidence>
<dbReference type="STRING" id="698758.AXY_08860"/>
<gene>
    <name evidence="1" type="ordered locus">AXY_08860</name>
</gene>
<keyword evidence="2" id="KW-1185">Reference proteome</keyword>
<dbReference type="Proteomes" id="UP000006294">
    <property type="component" value="Chromosome"/>
</dbReference>
<evidence type="ECO:0008006" key="3">
    <source>
        <dbReference type="Google" id="ProtNLM"/>
    </source>
</evidence>
<dbReference type="EMBL" id="AP012050">
    <property type="protein sequence ID" value="BAM47018.1"/>
    <property type="molecule type" value="Genomic_DNA"/>
</dbReference>
<organism evidence="1 2">
    <name type="scientific">Amphibacillus xylanus (strain ATCC 51415 / DSM 6626 / JCM 7361 / LMG 17667 / NBRC 15112 / Ep01)</name>
    <dbReference type="NCBI Taxonomy" id="698758"/>
    <lineage>
        <taxon>Bacteria</taxon>
        <taxon>Bacillati</taxon>
        <taxon>Bacillota</taxon>
        <taxon>Bacilli</taxon>
        <taxon>Bacillales</taxon>
        <taxon>Bacillaceae</taxon>
        <taxon>Amphibacillus</taxon>
    </lineage>
</organism>
<dbReference type="AlphaFoldDB" id="K0J700"/>
<dbReference type="eggNOG" id="ENOG502ZBRG">
    <property type="taxonomic scope" value="Bacteria"/>
</dbReference>
<dbReference type="RefSeq" id="WP_015009623.1">
    <property type="nucleotide sequence ID" value="NC_018704.1"/>
</dbReference>
<name>K0J700_AMPXN</name>
<protein>
    <recommendedName>
        <fullName evidence="3">NERD domain-containing protein</fullName>
    </recommendedName>
</protein>
<dbReference type="OrthoDB" id="2433183at2"/>
<evidence type="ECO:0000313" key="1">
    <source>
        <dbReference type="EMBL" id="BAM47018.1"/>
    </source>
</evidence>
<accession>K0J700</accession>